<evidence type="ECO:0000256" key="2">
    <source>
        <dbReference type="ARBA" id="ARBA00022692"/>
    </source>
</evidence>
<proteinExistence type="predicted"/>
<dbReference type="Proteomes" id="UP000199648">
    <property type="component" value="Unassembled WGS sequence"/>
</dbReference>
<evidence type="ECO:0000256" key="1">
    <source>
        <dbReference type="ARBA" id="ARBA00004141"/>
    </source>
</evidence>
<dbReference type="AlphaFoldDB" id="A0A1G5PWL1"/>
<keyword evidence="3" id="KW-1133">Transmembrane helix</keyword>
<dbReference type="STRING" id="415747.SAMN03097708_00957"/>
<protein>
    <submittedName>
        <fullName evidence="7">Type IV pili methyl-accepting chemotaxis transducer N-term</fullName>
    </submittedName>
</protein>
<feature type="domain" description="NarX-like N-terminal" evidence="6">
    <location>
        <begin position="148"/>
        <end position="227"/>
    </location>
</feature>
<evidence type="ECO:0000256" key="5">
    <source>
        <dbReference type="SAM" id="SignalP"/>
    </source>
</evidence>
<sequence length="263" mass="29296">MKRINGLLSASLFTLAILLVLPTTAMAATPSLPEMIDQAGAQRMLSQRIVKAYSQLVIDVDKSEARSQLKEAVTRFGEQLKRLEQNAPNDDVRTALSNVRRLWGPFKSIATGPANREGMLLLSNSDGKLLAAAHDVVIKLQNTSGMPQAQLVNTAGRQRMLSQRIAKLYVLISSGIQDAGIREELQRARYEFEGAMADLKSAPENTLEIQQGLAEVERQWIVFRMSFQLKDDEHIPLLVTRSAEKILNQMHRVTGMYAQLDAR</sequence>
<dbReference type="RefSeq" id="WP_092993162.1">
    <property type="nucleotide sequence ID" value="NZ_FMWD01000002.1"/>
</dbReference>
<reference evidence="7 8" key="1">
    <citation type="submission" date="2016-10" db="EMBL/GenBank/DDBJ databases">
        <authorList>
            <person name="de Groot N.N."/>
        </authorList>
    </citation>
    <scope>NUCLEOTIDE SEQUENCE [LARGE SCALE GENOMIC DNA]</scope>
    <source>
        <strain evidence="7 8">HLD2</strain>
    </source>
</reference>
<keyword evidence="8" id="KW-1185">Reference proteome</keyword>
<accession>A0A1G5PWL1</accession>
<feature type="domain" description="NarX-like N-terminal" evidence="6">
    <location>
        <begin position="34"/>
        <end position="107"/>
    </location>
</feature>
<organism evidence="7 8">
    <name type="scientific">Thiohalomonas denitrificans</name>
    <dbReference type="NCBI Taxonomy" id="415747"/>
    <lineage>
        <taxon>Bacteria</taxon>
        <taxon>Pseudomonadati</taxon>
        <taxon>Pseudomonadota</taxon>
        <taxon>Gammaproteobacteria</taxon>
        <taxon>Thiohalomonadales</taxon>
        <taxon>Thiohalomonadaceae</taxon>
        <taxon>Thiohalomonas</taxon>
    </lineage>
</organism>
<keyword evidence="5" id="KW-0732">Signal</keyword>
<evidence type="ECO:0000256" key="4">
    <source>
        <dbReference type="ARBA" id="ARBA00023136"/>
    </source>
</evidence>
<comment type="subcellular location">
    <subcellularLocation>
        <location evidence="1">Membrane</location>
        <topology evidence="1">Multi-pass membrane protein</topology>
    </subcellularLocation>
</comment>
<feature type="chain" id="PRO_5011637316" evidence="5">
    <location>
        <begin position="28"/>
        <end position="263"/>
    </location>
</feature>
<keyword evidence="2" id="KW-0812">Transmembrane</keyword>
<dbReference type="Pfam" id="PF13675">
    <property type="entry name" value="PilJ"/>
    <property type="match status" value="2"/>
</dbReference>
<evidence type="ECO:0000259" key="6">
    <source>
        <dbReference type="Pfam" id="PF13675"/>
    </source>
</evidence>
<feature type="signal peptide" evidence="5">
    <location>
        <begin position="1"/>
        <end position="27"/>
    </location>
</feature>
<dbReference type="GO" id="GO:0016020">
    <property type="term" value="C:membrane"/>
    <property type="evidence" value="ECO:0007669"/>
    <property type="project" value="UniProtKB-SubCell"/>
</dbReference>
<dbReference type="InterPro" id="IPR029095">
    <property type="entry name" value="NarX-like_N"/>
</dbReference>
<keyword evidence="4" id="KW-0472">Membrane</keyword>
<dbReference type="EMBL" id="FMWD01000002">
    <property type="protein sequence ID" value="SCZ53581.1"/>
    <property type="molecule type" value="Genomic_DNA"/>
</dbReference>
<evidence type="ECO:0000313" key="8">
    <source>
        <dbReference type="Proteomes" id="UP000199648"/>
    </source>
</evidence>
<evidence type="ECO:0000313" key="7">
    <source>
        <dbReference type="EMBL" id="SCZ53581.1"/>
    </source>
</evidence>
<dbReference type="OrthoDB" id="49457at2"/>
<evidence type="ECO:0000256" key="3">
    <source>
        <dbReference type="ARBA" id="ARBA00022989"/>
    </source>
</evidence>
<name>A0A1G5PWL1_9GAMM</name>
<gene>
    <name evidence="7" type="ORF">SAMN03097708_00957</name>
</gene>